<sequence length="99" mass="11366">MRKRSVKRSVHARCSVEALLSVENVPEEDLRPEWSGWQDAQRFEADEYPTGLEIGVNVTTRSFRVRESARPYAPQISYGQHRSAQRDCHPSRAILKNAV</sequence>
<protein>
    <submittedName>
        <fullName evidence="1">Uncharacterized protein</fullName>
    </submittedName>
</protein>
<dbReference type="AlphaFoldDB" id="A0A138ZX80"/>
<name>A0A138ZX80_GONPJ</name>
<keyword evidence="2" id="KW-1185">Reference proteome</keyword>
<proteinExistence type="predicted"/>
<accession>A0A138ZX80</accession>
<dbReference type="Proteomes" id="UP000070544">
    <property type="component" value="Unassembled WGS sequence"/>
</dbReference>
<dbReference type="EMBL" id="KQ965888">
    <property type="protein sequence ID" value="KXS09110.1"/>
    <property type="molecule type" value="Genomic_DNA"/>
</dbReference>
<reference evidence="1 2" key="1">
    <citation type="journal article" date="2015" name="Genome Biol. Evol.">
        <title>Phylogenomic analyses indicate that early fungi evolved digesting cell walls of algal ancestors of land plants.</title>
        <authorList>
            <person name="Chang Y."/>
            <person name="Wang S."/>
            <person name="Sekimoto S."/>
            <person name="Aerts A.L."/>
            <person name="Choi C."/>
            <person name="Clum A."/>
            <person name="LaButti K.M."/>
            <person name="Lindquist E.A."/>
            <person name="Yee Ngan C."/>
            <person name="Ohm R.A."/>
            <person name="Salamov A.A."/>
            <person name="Grigoriev I.V."/>
            <person name="Spatafora J.W."/>
            <person name="Berbee M.L."/>
        </authorList>
    </citation>
    <scope>NUCLEOTIDE SEQUENCE [LARGE SCALE GENOMIC DNA]</scope>
    <source>
        <strain evidence="1 2">JEL478</strain>
    </source>
</reference>
<organism evidence="1 2">
    <name type="scientific">Gonapodya prolifera (strain JEL478)</name>
    <name type="common">Monoblepharis prolifera</name>
    <dbReference type="NCBI Taxonomy" id="1344416"/>
    <lineage>
        <taxon>Eukaryota</taxon>
        <taxon>Fungi</taxon>
        <taxon>Fungi incertae sedis</taxon>
        <taxon>Chytridiomycota</taxon>
        <taxon>Chytridiomycota incertae sedis</taxon>
        <taxon>Monoblepharidomycetes</taxon>
        <taxon>Monoblepharidales</taxon>
        <taxon>Gonapodyaceae</taxon>
        <taxon>Gonapodya</taxon>
    </lineage>
</organism>
<evidence type="ECO:0000313" key="1">
    <source>
        <dbReference type="EMBL" id="KXS09110.1"/>
    </source>
</evidence>
<gene>
    <name evidence="1" type="ORF">M427DRAFT_64743</name>
</gene>
<evidence type="ECO:0000313" key="2">
    <source>
        <dbReference type="Proteomes" id="UP000070544"/>
    </source>
</evidence>